<dbReference type="EC" id="2.7.13.3" evidence="2"/>
<protein>
    <recommendedName>
        <fullName evidence="2">histidine kinase</fullName>
        <ecNumber evidence="2">2.7.13.3</ecNumber>
    </recommendedName>
</protein>
<keyword evidence="5" id="KW-0902">Two-component regulatory system</keyword>
<keyword evidence="4" id="KW-0418">Kinase</keyword>
<evidence type="ECO:0000256" key="5">
    <source>
        <dbReference type="ARBA" id="ARBA00023012"/>
    </source>
</evidence>
<comment type="catalytic activity">
    <reaction evidence="1">
        <text>ATP + protein L-histidine = ADP + protein N-phospho-L-histidine.</text>
        <dbReference type="EC" id="2.7.13.3"/>
    </reaction>
</comment>
<evidence type="ECO:0000256" key="6">
    <source>
        <dbReference type="SAM" id="Phobius"/>
    </source>
</evidence>
<dbReference type="InterPro" id="IPR050482">
    <property type="entry name" value="Sensor_HK_TwoCompSys"/>
</dbReference>
<dbReference type="EMBL" id="CP138858">
    <property type="protein sequence ID" value="WPJ96237.1"/>
    <property type="molecule type" value="Genomic_DNA"/>
</dbReference>
<dbReference type="InterPro" id="IPR036890">
    <property type="entry name" value="HATPase_C_sf"/>
</dbReference>
<keyword evidence="6" id="KW-0812">Transmembrane</keyword>
<dbReference type="SUPFAM" id="SSF49785">
    <property type="entry name" value="Galactose-binding domain-like"/>
    <property type="match status" value="2"/>
</dbReference>
<evidence type="ECO:0000313" key="8">
    <source>
        <dbReference type="Proteomes" id="UP001324993"/>
    </source>
</evidence>
<dbReference type="Gene3D" id="1.20.5.1930">
    <property type="match status" value="1"/>
</dbReference>
<name>A0ABZ0RL34_9BACT</name>
<dbReference type="PANTHER" id="PTHR24421:SF10">
    <property type="entry name" value="NITRATE_NITRITE SENSOR PROTEIN NARQ"/>
    <property type="match status" value="1"/>
</dbReference>
<keyword evidence="6" id="KW-0472">Membrane</keyword>
<evidence type="ECO:0000256" key="2">
    <source>
        <dbReference type="ARBA" id="ARBA00012438"/>
    </source>
</evidence>
<dbReference type="Proteomes" id="UP001324993">
    <property type="component" value="Chromosome"/>
</dbReference>
<evidence type="ECO:0000313" key="7">
    <source>
        <dbReference type="EMBL" id="WPJ96237.1"/>
    </source>
</evidence>
<dbReference type="CDD" id="cd16917">
    <property type="entry name" value="HATPase_UhpB-NarQ-NarX-like"/>
    <property type="match status" value="1"/>
</dbReference>
<dbReference type="InterPro" id="IPR008979">
    <property type="entry name" value="Galactose-bd-like_sf"/>
</dbReference>
<dbReference type="SUPFAM" id="SSF55874">
    <property type="entry name" value="ATPase domain of HSP90 chaperone/DNA topoisomerase II/histidine kinase"/>
    <property type="match status" value="1"/>
</dbReference>
<keyword evidence="6" id="KW-1133">Transmembrane helix</keyword>
<proteinExistence type="predicted"/>
<keyword evidence="8" id="KW-1185">Reference proteome</keyword>
<dbReference type="Gene3D" id="3.30.565.10">
    <property type="entry name" value="Histidine kinase-like ATPase, C-terminal domain"/>
    <property type="match status" value="1"/>
</dbReference>
<keyword evidence="3" id="KW-0808">Transferase</keyword>
<evidence type="ECO:0000256" key="4">
    <source>
        <dbReference type="ARBA" id="ARBA00022777"/>
    </source>
</evidence>
<accession>A0ABZ0RL34</accession>
<organism evidence="7 8">
    <name type="scientific">Coraliomargarita algicola</name>
    <dbReference type="NCBI Taxonomy" id="3092156"/>
    <lineage>
        <taxon>Bacteria</taxon>
        <taxon>Pseudomonadati</taxon>
        <taxon>Verrucomicrobiota</taxon>
        <taxon>Opitutia</taxon>
        <taxon>Puniceicoccales</taxon>
        <taxon>Coraliomargaritaceae</taxon>
        <taxon>Coraliomargarita</taxon>
    </lineage>
</organism>
<sequence>MPSIACAQALPANASLPELEARLKAIDAELATLPNPSMRSGIGSIGYRSQWHEDAVHREWIEIDLGGEFPIDEIILTPIVWRDSKGGFRADAFPQDFVIRAGLANDRSGTVVAQSSSHGAIPIGNAPWVIPIEQTTASWVRLETSELPQRASDKNYVLQLSEMLVFSGSENVALRRPVTTSSVSPSRGKAWNPQYLTDGLVPYLMDAAGGHSSLAYLTRPATEHILTLDLGKSYPLSRIHLHTVEQSDTVPQALAGDIGILTPLKILGANRSDFSDAVPLLEVLELSLLDIGPIMMWPIRETTCRYIRIIAKKSGDAHGQDSPAEFGFAEIELFSQGRNIALGKQFNNSAVDRRVHRPVSALTDGNNLYGTILPVRTWLEALAQRHALEVERPLVSTALQQRYTAQKIRLRQMSWLAVILVLGVGLFILIERLLHRRAVERLRTRFAADLHDELGANLHVIGMLGNLAQRSANSADTLHKLHDRICEMTERTSQAVRYCTNMLEAKGLYDHLIEDMQRFTRRILADIDYTFTFEGENYLLALPPRTRADLFLFFKECLVNISRHSQASECHIDLSATSRQLCLTVKDNGRGLKEIDGYQVPHSLKRRARLLRAKVTVTPNTEGGTSVQLTRKLRRQFFSHKH</sequence>
<dbReference type="RefSeq" id="WP_319833100.1">
    <property type="nucleotide sequence ID" value="NZ_CP138858.1"/>
</dbReference>
<dbReference type="Gene3D" id="2.60.120.260">
    <property type="entry name" value="Galactose-binding domain-like"/>
    <property type="match status" value="2"/>
</dbReference>
<dbReference type="PANTHER" id="PTHR24421">
    <property type="entry name" value="NITRATE/NITRITE SENSOR PROTEIN NARX-RELATED"/>
    <property type="match status" value="1"/>
</dbReference>
<evidence type="ECO:0000256" key="3">
    <source>
        <dbReference type="ARBA" id="ARBA00022679"/>
    </source>
</evidence>
<evidence type="ECO:0000256" key="1">
    <source>
        <dbReference type="ARBA" id="ARBA00000085"/>
    </source>
</evidence>
<feature type="transmembrane region" description="Helical" evidence="6">
    <location>
        <begin position="413"/>
        <end position="434"/>
    </location>
</feature>
<gene>
    <name evidence="7" type="ORF">SH580_00790</name>
</gene>
<reference evidence="7 8" key="1">
    <citation type="submission" date="2023-11" db="EMBL/GenBank/DDBJ databases">
        <title>Coraliomargarita sp. nov., isolated from marine algae.</title>
        <authorList>
            <person name="Lee J.K."/>
            <person name="Baek J.H."/>
            <person name="Kim J.M."/>
            <person name="Choi D.G."/>
            <person name="Jeon C.O."/>
        </authorList>
    </citation>
    <scope>NUCLEOTIDE SEQUENCE [LARGE SCALE GENOMIC DNA]</scope>
    <source>
        <strain evidence="7 8">J2-16</strain>
    </source>
</reference>